<dbReference type="AlphaFoldDB" id="T1INJ0"/>
<sequence length="97" mass="10415">MSLTSTPLSLAACSITGSMGSPTRRQRNAEPLNGFSGYQCPSNLYFNALSSSSPKRFTLLLGMCIVVMAVFTKVEADQIKQLASSQSIYNIQGSTNK</sequence>
<reference evidence="2" key="1">
    <citation type="submission" date="2011-05" db="EMBL/GenBank/DDBJ databases">
        <authorList>
            <person name="Richards S.R."/>
            <person name="Qu J."/>
            <person name="Jiang H."/>
            <person name="Jhangiani S.N."/>
            <person name="Agravi P."/>
            <person name="Goodspeed R."/>
            <person name="Gross S."/>
            <person name="Mandapat C."/>
            <person name="Jackson L."/>
            <person name="Mathew T."/>
            <person name="Pu L."/>
            <person name="Thornton R."/>
            <person name="Saada N."/>
            <person name="Wilczek-Boney K.B."/>
            <person name="Lee S."/>
            <person name="Kovar C."/>
            <person name="Wu Y."/>
            <person name="Scherer S.E."/>
            <person name="Worley K.C."/>
            <person name="Muzny D.M."/>
            <person name="Gibbs R."/>
        </authorList>
    </citation>
    <scope>NUCLEOTIDE SEQUENCE</scope>
    <source>
        <strain evidence="2">Brora</strain>
    </source>
</reference>
<name>T1INJ0_STRMM</name>
<dbReference type="eggNOG" id="ENOG502SXXH">
    <property type="taxonomic scope" value="Eukaryota"/>
</dbReference>
<evidence type="ECO:0000313" key="2">
    <source>
        <dbReference type="Proteomes" id="UP000014500"/>
    </source>
</evidence>
<dbReference type="Proteomes" id="UP000014500">
    <property type="component" value="Unassembled WGS sequence"/>
</dbReference>
<organism evidence="1 2">
    <name type="scientific">Strigamia maritima</name>
    <name type="common">European centipede</name>
    <name type="synonym">Geophilus maritimus</name>
    <dbReference type="NCBI Taxonomy" id="126957"/>
    <lineage>
        <taxon>Eukaryota</taxon>
        <taxon>Metazoa</taxon>
        <taxon>Ecdysozoa</taxon>
        <taxon>Arthropoda</taxon>
        <taxon>Myriapoda</taxon>
        <taxon>Chilopoda</taxon>
        <taxon>Pleurostigmophora</taxon>
        <taxon>Geophilomorpha</taxon>
        <taxon>Linotaeniidae</taxon>
        <taxon>Strigamia</taxon>
    </lineage>
</organism>
<dbReference type="EMBL" id="JH431176">
    <property type="status" value="NOT_ANNOTATED_CDS"/>
    <property type="molecule type" value="Genomic_DNA"/>
</dbReference>
<accession>T1INJ0</accession>
<dbReference type="HOGENOM" id="CLU_2349354_0_0_1"/>
<keyword evidence="2" id="KW-1185">Reference proteome</keyword>
<reference evidence="1" key="2">
    <citation type="submission" date="2015-02" db="UniProtKB">
        <authorList>
            <consortium name="EnsemblMetazoa"/>
        </authorList>
    </citation>
    <scope>IDENTIFICATION</scope>
</reference>
<evidence type="ECO:0000313" key="1">
    <source>
        <dbReference type="EnsemblMetazoa" id="SMAR002569-PA"/>
    </source>
</evidence>
<proteinExistence type="predicted"/>
<dbReference type="EnsemblMetazoa" id="SMAR002569-RA">
    <property type="protein sequence ID" value="SMAR002569-PA"/>
    <property type="gene ID" value="SMAR002569"/>
</dbReference>
<protein>
    <submittedName>
        <fullName evidence="1">Uncharacterized protein</fullName>
    </submittedName>
</protein>